<organism evidence="2 3">
    <name type="scientific">Vibrio ishigakensis</name>
    <dbReference type="NCBI Taxonomy" id="1481914"/>
    <lineage>
        <taxon>Bacteria</taxon>
        <taxon>Pseudomonadati</taxon>
        <taxon>Pseudomonadota</taxon>
        <taxon>Gammaproteobacteria</taxon>
        <taxon>Vibrionales</taxon>
        <taxon>Vibrionaceae</taxon>
        <taxon>Vibrio</taxon>
    </lineage>
</organism>
<dbReference type="PANTHER" id="PTHR21366">
    <property type="entry name" value="GLYOXALASE FAMILY PROTEIN"/>
    <property type="match status" value="1"/>
</dbReference>
<dbReference type="Gene3D" id="3.10.180.10">
    <property type="entry name" value="2,3-Dihydroxybiphenyl 1,2-Dioxygenase, domain 1"/>
    <property type="match status" value="1"/>
</dbReference>
<keyword evidence="2" id="KW-0223">Dioxygenase</keyword>
<dbReference type="CDD" id="cd07253">
    <property type="entry name" value="GLOD5"/>
    <property type="match status" value="1"/>
</dbReference>
<gene>
    <name evidence="2" type="ORF">JCM19231_5153</name>
</gene>
<sequence>MISHIDHIVLTVSDIDASVEFYTRVLQMEAITMNNGRRALRFGNQKINLQTLGQEPRNKAGVGSGDVCLISNWSMNEIVKHLTVQNIEINEGPVMRSGAVGPIQSVYFLDPDRNLIEVSVYSE</sequence>
<dbReference type="InterPro" id="IPR037523">
    <property type="entry name" value="VOC_core"/>
</dbReference>
<dbReference type="Proteomes" id="UP000031671">
    <property type="component" value="Unassembled WGS sequence"/>
</dbReference>
<dbReference type="AlphaFoldDB" id="A0A0B8NMR8"/>
<evidence type="ECO:0000259" key="1">
    <source>
        <dbReference type="PROSITE" id="PS51819"/>
    </source>
</evidence>
<dbReference type="InterPro" id="IPR050383">
    <property type="entry name" value="GlyoxalaseI/FosfomycinResist"/>
</dbReference>
<comment type="caution">
    <text evidence="2">The sequence shown here is derived from an EMBL/GenBank/DDBJ whole genome shotgun (WGS) entry which is preliminary data.</text>
</comment>
<dbReference type="Pfam" id="PF00903">
    <property type="entry name" value="Glyoxalase"/>
    <property type="match status" value="1"/>
</dbReference>
<dbReference type="InterPro" id="IPR029068">
    <property type="entry name" value="Glyas_Bleomycin-R_OHBP_Dase"/>
</dbReference>
<feature type="domain" description="VOC" evidence="1">
    <location>
        <begin position="4"/>
        <end position="121"/>
    </location>
</feature>
<keyword evidence="3" id="KW-1185">Reference proteome</keyword>
<evidence type="ECO:0000313" key="3">
    <source>
        <dbReference type="Proteomes" id="UP000031671"/>
    </source>
</evidence>
<reference evidence="2 3" key="1">
    <citation type="submission" date="2015-01" db="EMBL/GenBank/DDBJ databases">
        <title>Vibrio sp. C1 JCM 19231 whole genome shotgun sequence.</title>
        <authorList>
            <person name="Sawabe T."/>
            <person name="Meirelles P."/>
            <person name="Feng G."/>
            <person name="Sayaka M."/>
            <person name="Hattori M."/>
            <person name="Ohkuma M."/>
        </authorList>
    </citation>
    <scope>NUCLEOTIDE SEQUENCE [LARGE SCALE GENOMIC DNA]</scope>
    <source>
        <strain evidence="3">JCM 19231</strain>
    </source>
</reference>
<dbReference type="SUPFAM" id="SSF54593">
    <property type="entry name" value="Glyoxalase/Bleomycin resistance protein/Dihydroxybiphenyl dioxygenase"/>
    <property type="match status" value="1"/>
</dbReference>
<accession>A0A0B8NMR8</accession>
<dbReference type="PROSITE" id="PS51819">
    <property type="entry name" value="VOC"/>
    <property type="match status" value="1"/>
</dbReference>
<keyword evidence="2" id="KW-0560">Oxidoreductase</keyword>
<dbReference type="GO" id="GO:0051213">
    <property type="term" value="F:dioxygenase activity"/>
    <property type="evidence" value="ECO:0007669"/>
    <property type="project" value="UniProtKB-KW"/>
</dbReference>
<reference evidence="2 3" key="2">
    <citation type="submission" date="2015-01" db="EMBL/GenBank/DDBJ databases">
        <authorList>
            <consortium name="NBRP consortium"/>
            <person name="Sawabe T."/>
            <person name="Meirelles P."/>
            <person name="Feng G."/>
            <person name="Sayaka M."/>
            <person name="Hattori M."/>
            <person name="Ohkuma M."/>
        </authorList>
    </citation>
    <scope>NUCLEOTIDE SEQUENCE [LARGE SCALE GENOMIC DNA]</scope>
    <source>
        <strain evidence="3">JCM 19231</strain>
    </source>
</reference>
<evidence type="ECO:0000313" key="2">
    <source>
        <dbReference type="EMBL" id="GAM55321.1"/>
    </source>
</evidence>
<proteinExistence type="predicted"/>
<dbReference type="EMBL" id="BBRZ01000012">
    <property type="protein sequence ID" value="GAM55321.1"/>
    <property type="molecule type" value="Genomic_DNA"/>
</dbReference>
<protein>
    <submittedName>
        <fullName evidence="2">Biphenyl-2,3-diol 1,2-dioxygenase III-related protein</fullName>
    </submittedName>
</protein>
<dbReference type="RefSeq" id="WP_261836011.1">
    <property type="nucleotide sequence ID" value="NZ_AP024882.1"/>
</dbReference>
<name>A0A0B8NMR8_9VIBR</name>
<dbReference type="InterPro" id="IPR004360">
    <property type="entry name" value="Glyas_Fos-R_dOase_dom"/>
</dbReference>
<dbReference type="PANTHER" id="PTHR21366:SF14">
    <property type="entry name" value="GLYOXALASE DOMAIN-CONTAINING PROTEIN 5"/>
    <property type="match status" value="1"/>
</dbReference>